<evidence type="ECO:0000313" key="10">
    <source>
        <dbReference type="Proteomes" id="UP000317650"/>
    </source>
</evidence>
<comment type="caution">
    <text evidence="9">The sequence shown here is derived from an EMBL/GenBank/DDBJ whole genome shotgun (WGS) entry which is preliminary data.</text>
</comment>
<reference evidence="9 10" key="1">
    <citation type="journal article" date="2019" name="Nat. Plants">
        <title>Genome sequencing of Musa balbisiana reveals subgenome evolution and function divergence in polyploid bananas.</title>
        <authorList>
            <person name="Yao X."/>
        </authorList>
    </citation>
    <scope>NUCLEOTIDE SEQUENCE [LARGE SCALE GENOMIC DNA]</scope>
    <source>
        <strain evidence="10">cv. DH-PKW</strain>
        <tissue evidence="9">Leaves</tissue>
    </source>
</reference>
<dbReference type="Pfam" id="PF11594">
    <property type="entry name" value="Med28"/>
    <property type="match status" value="1"/>
</dbReference>
<dbReference type="AlphaFoldDB" id="A0A4S8K1M4"/>
<dbReference type="STRING" id="52838.A0A4S8K1M4"/>
<evidence type="ECO:0000256" key="5">
    <source>
        <dbReference type="ARBA" id="ARBA00023163"/>
    </source>
</evidence>
<organism evidence="9 10">
    <name type="scientific">Musa balbisiana</name>
    <name type="common">Banana</name>
    <dbReference type="NCBI Taxonomy" id="52838"/>
    <lineage>
        <taxon>Eukaryota</taxon>
        <taxon>Viridiplantae</taxon>
        <taxon>Streptophyta</taxon>
        <taxon>Embryophyta</taxon>
        <taxon>Tracheophyta</taxon>
        <taxon>Spermatophyta</taxon>
        <taxon>Magnoliopsida</taxon>
        <taxon>Liliopsida</taxon>
        <taxon>Zingiberales</taxon>
        <taxon>Musaceae</taxon>
        <taxon>Musa</taxon>
    </lineage>
</organism>
<evidence type="ECO:0000256" key="6">
    <source>
        <dbReference type="ARBA" id="ARBA00023242"/>
    </source>
</evidence>
<evidence type="ECO:0000256" key="4">
    <source>
        <dbReference type="ARBA" id="ARBA00023054"/>
    </source>
</evidence>
<dbReference type="GO" id="GO:0016592">
    <property type="term" value="C:mediator complex"/>
    <property type="evidence" value="ECO:0007669"/>
    <property type="project" value="InterPro"/>
</dbReference>
<evidence type="ECO:0000256" key="2">
    <source>
        <dbReference type="ARBA" id="ARBA00005571"/>
    </source>
</evidence>
<keyword evidence="5" id="KW-0804">Transcription</keyword>
<accession>A0A4S8K1M4</accession>
<feature type="compositionally biased region" description="Low complexity" evidence="8">
    <location>
        <begin position="19"/>
        <end position="33"/>
    </location>
</feature>
<gene>
    <name evidence="9" type="ORF">C4D60_Mb08t05940</name>
</gene>
<keyword evidence="4 7" id="KW-0175">Coiled coil</keyword>
<name>A0A4S8K1M4_MUSBA</name>
<sequence>MADQQQQAPPSEPERGDTAASRARLSSRSPMAAEGHPAQLESPPVPSPPQREEMMACVVALEAALLPCLPARELQAVDRSVHCSHQSQSPHPFYPSPSFLLAESIAKASVPTRQVFMGPVSGTGEDVDVERHAREFMEAAKKLQLYFVGLQREDEPTKEEMLRKEISMMEEELKTKTELIKKHQRLIDGWRKELKEQLEKHVTELETV</sequence>
<proteinExistence type="inferred from homology"/>
<dbReference type="GO" id="GO:0006355">
    <property type="term" value="P:regulation of DNA-templated transcription"/>
    <property type="evidence" value="ECO:0007669"/>
    <property type="project" value="InterPro"/>
</dbReference>
<keyword evidence="6" id="KW-0539">Nucleus</keyword>
<dbReference type="EMBL" id="PYDT01000002">
    <property type="protein sequence ID" value="THU68634.1"/>
    <property type="molecule type" value="Genomic_DNA"/>
</dbReference>
<keyword evidence="10" id="KW-1185">Reference proteome</keyword>
<feature type="region of interest" description="Disordered" evidence="8">
    <location>
        <begin position="1"/>
        <end position="51"/>
    </location>
</feature>
<dbReference type="Proteomes" id="UP000317650">
    <property type="component" value="Chromosome 8"/>
</dbReference>
<dbReference type="PANTHER" id="PTHR39117">
    <property type="entry name" value="MEDIATOR OF RNA POLYMERASE II TRANSCRIPTION SUBUNIT 28"/>
    <property type="match status" value="1"/>
</dbReference>
<keyword evidence="3" id="KW-0805">Transcription regulation</keyword>
<evidence type="ECO:0000256" key="7">
    <source>
        <dbReference type="SAM" id="Coils"/>
    </source>
</evidence>
<protein>
    <recommendedName>
        <fullName evidence="11">Mediator of RNA polymerase II transcription subunit 28</fullName>
    </recommendedName>
</protein>
<dbReference type="PANTHER" id="PTHR39117:SF1">
    <property type="entry name" value="MEDIATOR OF RNA POLYMERASE II TRANSCRIPTION SUBUNIT 28"/>
    <property type="match status" value="1"/>
</dbReference>
<comment type="subcellular location">
    <subcellularLocation>
        <location evidence="1">Nucleus</location>
    </subcellularLocation>
</comment>
<evidence type="ECO:0000256" key="3">
    <source>
        <dbReference type="ARBA" id="ARBA00023015"/>
    </source>
</evidence>
<evidence type="ECO:0000313" key="9">
    <source>
        <dbReference type="EMBL" id="THU68634.1"/>
    </source>
</evidence>
<dbReference type="InterPro" id="IPR021640">
    <property type="entry name" value="Mediator_Med28"/>
</dbReference>
<feature type="coiled-coil region" evidence="7">
    <location>
        <begin position="159"/>
        <end position="200"/>
    </location>
</feature>
<evidence type="ECO:0008006" key="11">
    <source>
        <dbReference type="Google" id="ProtNLM"/>
    </source>
</evidence>
<comment type="similarity">
    <text evidence="2">Belongs to the Mediator complex subunit 28 family.</text>
</comment>
<evidence type="ECO:0000256" key="8">
    <source>
        <dbReference type="SAM" id="MobiDB-lite"/>
    </source>
</evidence>
<evidence type="ECO:0000256" key="1">
    <source>
        <dbReference type="ARBA" id="ARBA00004123"/>
    </source>
</evidence>
<dbReference type="InterPro" id="IPR034456">
    <property type="entry name" value="MED28"/>
</dbReference>